<dbReference type="GO" id="GO:0016020">
    <property type="term" value="C:membrane"/>
    <property type="evidence" value="ECO:0007669"/>
    <property type="project" value="UniProtKB-SubCell"/>
</dbReference>
<keyword evidence="10" id="KW-0675">Receptor</keyword>
<dbReference type="InterPro" id="IPR016130">
    <property type="entry name" value="Tyr_Pase_AS"/>
</dbReference>
<sequence>MLVIASLNASTKYYVRVLASTKVGRGPYSESRGKFTNGKQPEMAINGTESTLTFPLQIPSHNFTHFYVVALKLIYSQHRSPASYENNVLVTYAEAEQSADPKPYIAAILTSKDGNMFILGDGRNTSNPTSRRRRSTSSDYYNGPLEPGTSYSIFQRIFINKGDYYSTDWSLASKTVHDVTISPVPPNGPGGSGGNSGNIGTIVGAIVGVCVLLILVILAIIMFRRRKGKQHSEPGYQHQEEVDKRSGPPVMNDAFCDSNDSLDVKQNANDGDDTVDDRVEVEVNNTDPETGDVYANKESIAARVHNPIPVEEFNDHVNNQRKNNNKEFKLDFEDLPTGRISNWDIAKQSFNIPKNRYGNAVTYNHSRVILSGNEKTDYINASFIDGLAEKYYIATQGPKPKTVNDFWRMIFEHKCPTIVMLTTLKEMGKTKCEKYWPEESGMYGDIKVTSTKTKTFADYVTRTFIVEKGGEQRGVQQFHFMSWPDYGVPLYPTQILTFRRHFKSFHETKTGPAVIHCSAGVGRSGVFIAVDKILDGLDKEKKDSIDIFGFVKDMRTKRVNMVQTPDQYVFIHDTIVDHLNCGANEVEATQITFEIKNLLKRNDKGETGFDEKFKRLNTVTPQLVKEKCEAALLDENKKKNRKAEIYPTESGRPYLKHIENVENSDYINACYVDGYLGKSYFIATQTPLQETINDFWRMVLQHKSSTIVMLNQLREGDEEYPMFWPTKRATPQSFGPSTVMLDSFVKKENIVIRKFVVSPSVDLKEGRMVRLIQYMTWPDHGVPKDVDDIVKILSEVEESQRAAEKKGPVTVICSDGAGRSGTYIAISNLVDRVKVVQVIDVFQCVKLIRTKRPQFVETAAQFKLCYDAVTSVLRSFNEYSNFESEVQNYSTSFVG</sequence>
<evidence type="ECO:0000313" key="11">
    <source>
        <dbReference type="Proteomes" id="UP001152795"/>
    </source>
</evidence>
<keyword evidence="11" id="KW-1185">Reference proteome</keyword>
<evidence type="ECO:0000256" key="6">
    <source>
        <dbReference type="ARBA" id="ARBA00023136"/>
    </source>
</evidence>
<organism evidence="10 11">
    <name type="scientific">Paramuricea clavata</name>
    <name type="common">Red gorgonian</name>
    <name type="synonym">Violescent sea-whip</name>
    <dbReference type="NCBI Taxonomy" id="317549"/>
    <lineage>
        <taxon>Eukaryota</taxon>
        <taxon>Metazoa</taxon>
        <taxon>Cnidaria</taxon>
        <taxon>Anthozoa</taxon>
        <taxon>Octocorallia</taxon>
        <taxon>Malacalcyonacea</taxon>
        <taxon>Plexauridae</taxon>
        <taxon>Paramuricea</taxon>
    </lineage>
</organism>
<dbReference type="InterPro" id="IPR000242">
    <property type="entry name" value="PTP_cat"/>
</dbReference>
<keyword evidence="3" id="KW-0732">Signal</keyword>
<evidence type="ECO:0000256" key="8">
    <source>
        <dbReference type="SAM" id="MobiDB-lite"/>
    </source>
</evidence>
<comment type="caution">
    <text evidence="10">The sequence shown here is derived from an EMBL/GenBank/DDBJ whole genome shotgun (WGS) entry which is preliminary data.</text>
</comment>
<feature type="transmembrane region" description="Helical" evidence="9">
    <location>
        <begin position="202"/>
        <end position="223"/>
    </location>
</feature>
<dbReference type="SUPFAM" id="SSF52799">
    <property type="entry name" value="(Phosphotyrosine protein) phosphatases II"/>
    <property type="match status" value="2"/>
</dbReference>
<comment type="subcellular location">
    <subcellularLocation>
        <location evidence="1">Membrane</location>
        <topology evidence="1">Single-pass membrane protein</topology>
    </subcellularLocation>
</comment>
<evidence type="ECO:0000256" key="2">
    <source>
        <dbReference type="ARBA" id="ARBA00013064"/>
    </source>
</evidence>
<dbReference type="PROSITE" id="PS50853">
    <property type="entry name" value="FN3"/>
    <property type="match status" value="1"/>
</dbReference>
<evidence type="ECO:0000313" key="10">
    <source>
        <dbReference type="EMBL" id="CAB3989656.1"/>
    </source>
</evidence>
<dbReference type="OrthoDB" id="6021362at2759"/>
<evidence type="ECO:0000256" key="9">
    <source>
        <dbReference type="SAM" id="Phobius"/>
    </source>
</evidence>
<dbReference type="InterPro" id="IPR003961">
    <property type="entry name" value="FN3_dom"/>
</dbReference>
<dbReference type="PROSITE" id="PS00383">
    <property type="entry name" value="TYR_PHOSPHATASE_1"/>
    <property type="match status" value="1"/>
</dbReference>
<name>A0A6S7GKA8_PARCT</name>
<dbReference type="InterPro" id="IPR003595">
    <property type="entry name" value="Tyr_Pase_cat"/>
</dbReference>
<dbReference type="AlphaFoldDB" id="A0A6S7GKA8"/>
<proteinExistence type="predicted"/>
<feature type="region of interest" description="Disordered" evidence="8">
    <location>
        <begin position="229"/>
        <end position="259"/>
    </location>
</feature>
<dbReference type="EMBL" id="CACRXK020001529">
    <property type="protein sequence ID" value="CAB3989656.1"/>
    <property type="molecule type" value="Genomic_DNA"/>
</dbReference>
<dbReference type="InterPro" id="IPR000387">
    <property type="entry name" value="Tyr_Pase_dom"/>
</dbReference>
<dbReference type="FunFam" id="3.90.190.10:FF:000062">
    <property type="entry name" value="Receptor-type tyrosine-protein phosphatase kappa"/>
    <property type="match status" value="1"/>
</dbReference>
<evidence type="ECO:0000256" key="7">
    <source>
        <dbReference type="ARBA" id="ARBA00051722"/>
    </source>
</evidence>
<keyword evidence="5" id="KW-0904">Protein phosphatase</keyword>
<gene>
    <name evidence="10" type="ORF">PACLA_8A018034</name>
</gene>
<accession>A0A6S7GKA8</accession>
<dbReference type="PRINTS" id="PR00700">
    <property type="entry name" value="PRTYPHPHTASE"/>
</dbReference>
<evidence type="ECO:0000256" key="1">
    <source>
        <dbReference type="ARBA" id="ARBA00004167"/>
    </source>
</evidence>
<evidence type="ECO:0000256" key="3">
    <source>
        <dbReference type="ARBA" id="ARBA00022729"/>
    </source>
</evidence>
<dbReference type="Pfam" id="PF00102">
    <property type="entry name" value="Y_phosphatase"/>
    <property type="match status" value="2"/>
</dbReference>
<feature type="region of interest" description="Disordered" evidence="8">
    <location>
        <begin position="119"/>
        <end position="143"/>
    </location>
</feature>
<keyword evidence="6 9" id="KW-0472">Membrane</keyword>
<dbReference type="FunFam" id="3.90.190.10:FF:000102">
    <property type="entry name" value="Receptor-type tyrosine-protein phosphatase"/>
    <property type="match status" value="1"/>
</dbReference>
<dbReference type="GO" id="GO:0004725">
    <property type="term" value="F:protein tyrosine phosphatase activity"/>
    <property type="evidence" value="ECO:0007669"/>
    <property type="project" value="UniProtKB-EC"/>
</dbReference>
<comment type="catalytic activity">
    <reaction evidence="7">
        <text>O-phospho-L-tyrosyl-[protein] + H2O = L-tyrosyl-[protein] + phosphate</text>
        <dbReference type="Rhea" id="RHEA:10684"/>
        <dbReference type="Rhea" id="RHEA-COMP:10136"/>
        <dbReference type="Rhea" id="RHEA-COMP:20101"/>
        <dbReference type="ChEBI" id="CHEBI:15377"/>
        <dbReference type="ChEBI" id="CHEBI:43474"/>
        <dbReference type="ChEBI" id="CHEBI:46858"/>
        <dbReference type="ChEBI" id="CHEBI:61978"/>
        <dbReference type="EC" id="3.1.3.48"/>
    </reaction>
</comment>
<dbReference type="InterPro" id="IPR050348">
    <property type="entry name" value="Protein-Tyr_Phosphatase"/>
</dbReference>
<dbReference type="CDD" id="cd00047">
    <property type="entry name" value="PTPc"/>
    <property type="match status" value="1"/>
</dbReference>
<dbReference type="PROSITE" id="PS50055">
    <property type="entry name" value="TYR_PHOSPHATASE_PTP"/>
    <property type="match status" value="2"/>
</dbReference>
<protein>
    <recommendedName>
        <fullName evidence="2">protein-tyrosine-phosphatase</fullName>
        <ecNumber evidence="2">3.1.3.48</ecNumber>
    </recommendedName>
</protein>
<evidence type="ECO:0000256" key="4">
    <source>
        <dbReference type="ARBA" id="ARBA00022801"/>
    </source>
</evidence>
<dbReference type="SMART" id="SM00194">
    <property type="entry name" value="PTPc"/>
    <property type="match status" value="2"/>
</dbReference>
<dbReference type="EC" id="3.1.3.48" evidence="2"/>
<keyword evidence="9" id="KW-1133">Transmembrane helix</keyword>
<keyword evidence="4" id="KW-0378">Hydrolase</keyword>
<dbReference type="PANTHER" id="PTHR19134:SF550">
    <property type="entry name" value="PROTEIN-TYROSINE-PHOSPHATASE"/>
    <property type="match status" value="1"/>
</dbReference>
<dbReference type="Proteomes" id="UP001152795">
    <property type="component" value="Unassembled WGS sequence"/>
</dbReference>
<dbReference type="Gene3D" id="3.90.190.10">
    <property type="entry name" value="Protein tyrosine phosphatase superfamily"/>
    <property type="match status" value="2"/>
</dbReference>
<dbReference type="PROSITE" id="PS50056">
    <property type="entry name" value="TYR_PHOSPHATASE_2"/>
    <property type="match status" value="2"/>
</dbReference>
<evidence type="ECO:0000256" key="5">
    <source>
        <dbReference type="ARBA" id="ARBA00022912"/>
    </source>
</evidence>
<keyword evidence="9" id="KW-0812">Transmembrane</keyword>
<dbReference type="SMART" id="SM00404">
    <property type="entry name" value="PTPc_motif"/>
    <property type="match status" value="2"/>
</dbReference>
<reference evidence="10" key="1">
    <citation type="submission" date="2020-04" db="EMBL/GenBank/DDBJ databases">
        <authorList>
            <person name="Alioto T."/>
            <person name="Alioto T."/>
            <person name="Gomez Garrido J."/>
        </authorList>
    </citation>
    <scope>NUCLEOTIDE SEQUENCE</scope>
    <source>
        <strain evidence="10">A484AB</strain>
    </source>
</reference>
<dbReference type="InterPro" id="IPR029021">
    <property type="entry name" value="Prot-tyrosine_phosphatase-like"/>
</dbReference>
<dbReference type="PANTHER" id="PTHR19134">
    <property type="entry name" value="RECEPTOR-TYPE TYROSINE-PROTEIN PHOSPHATASE"/>
    <property type="match status" value="1"/>
</dbReference>